<evidence type="ECO:0000256" key="3">
    <source>
        <dbReference type="ARBA" id="ARBA00023163"/>
    </source>
</evidence>
<feature type="DNA-binding region" description="H-T-H motif" evidence="4">
    <location>
        <begin position="34"/>
        <end position="53"/>
    </location>
</feature>
<feature type="domain" description="HTH tetR-type" evidence="5">
    <location>
        <begin position="11"/>
        <end position="71"/>
    </location>
</feature>
<dbReference type="AlphaFoldDB" id="A0A4P6KF99"/>
<gene>
    <name evidence="6" type="ORF">EVS81_10065</name>
</gene>
<name>A0A4P6KF99_9MICO</name>
<dbReference type="EMBL" id="CP035806">
    <property type="protein sequence ID" value="QBE49145.1"/>
    <property type="molecule type" value="Genomic_DNA"/>
</dbReference>
<evidence type="ECO:0000256" key="1">
    <source>
        <dbReference type="ARBA" id="ARBA00023015"/>
    </source>
</evidence>
<sequence length="218" mass="23333">MAGSTVPKRVRLDRRLIVDAILELARAEPSAKVTFKRLGEALGVDATAMYRHFRNKEELTRAALDRLSEMAVIDAEAATGGWRERLEAHLMRIAELSLEYPSIAAEGAILDPVGPGDVAGDEFVLARLHEAGLRGDALIRAYAAVSGFALAQSAAMAQEVVAHGGAARDGSIPWISTFGSVDLSQYPLVDEHRAELLAIDGMAVYRAGIDAILDSVAR</sequence>
<dbReference type="RefSeq" id="WP_130110276.1">
    <property type="nucleotide sequence ID" value="NZ_CP035806.1"/>
</dbReference>
<keyword evidence="7" id="KW-1185">Reference proteome</keyword>
<proteinExistence type="predicted"/>
<protein>
    <submittedName>
        <fullName evidence="6">TetR/AcrR family transcriptional regulator</fullName>
    </submittedName>
</protein>
<dbReference type="Gene3D" id="1.10.357.10">
    <property type="entry name" value="Tetracycline Repressor, domain 2"/>
    <property type="match status" value="1"/>
</dbReference>
<dbReference type="GO" id="GO:0003677">
    <property type="term" value="F:DNA binding"/>
    <property type="evidence" value="ECO:0007669"/>
    <property type="project" value="UniProtKB-UniRule"/>
</dbReference>
<keyword evidence="3" id="KW-0804">Transcription</keyword>
<dbReference type="InterPro" id="IPR009057">
    <property type="entry name" value="Homeodomain-like_sf"/>
</dbReference>
<dbReference type="Pfam" id="PF00440">
    <property type="entry name" value="TetR_N"/>
    <property type="match status" value="1"/>
</dbReference>
<evidence type="ECO:0000259" key="5">
    <source>
        <dbReference type="PROSITE" id="PS50977"/>
    </source>
</evidence>
<dbReference type="InterPro" id="IPR004111">
    <property type="entry name" value="Repressor_TetR_C"/>
</dbReference>
<evidence type="ECO:0000313" key="7">
    <source>
        <dbReference type="Proteomes" id="UP000289260"/>
    </source>
</evidence>
<dbReference type="OrthoDB" id="3519192at2"/>
<dbReference type="Proteomes" id="UP000289260">
    <property type="component" value="Chromosome"/>
</dbReference>
<evidence type="ECO:0000256" key="2">
    <source>
        <dbReference type="ARBA" id="ARBA00023125"/>
    </source>
</evidence>
<dbReference type="GO" id="GO:0045892">
    <property type="term" value="P:negative regulation of DNA-templated transcription"/>
    <property type="evidence" value="ECO:0007669"/>
    <property type="project" value="InterPro"/>
</dbReference>
<organism evidence="6 7">
    <name type="scientific">Leucobacter triazinivorans</name>
    <dbReference type="NCBI Taxonomy" id="1784719"/>
    <lineage>
        <taxon>Bacteria</taxon>
        <taxon>Bacillati</taxon>
        <taxon>Actinomycetota</taxon>
        <taxon>Actinomycetes</taxon>
        <taxon>Micrococcales</taxon>
        <taxon>Microbacteriaceae</taxon>
        <taxon>Leucobacter</taxon>
    </lineage>
</organism>
<dbReference type="PROSITE" id="PS50977">
    <property type="entry name" value="HTH_TETR_2"/>
    <property type="match status" value="1"/>
</dbReference>
<keyword evidence="1" id="KW-0805">Transcription regulation</keyword>
<dbReference type="SUPFAM" id="SSF46689">
    <property type="entry name" value="Homeodomain-like"/>
    <property type="match status" value="1"/>
</dbReference>
<dbReference type="InterPro" id="IPR036271">
    <property type="entry name" value="Tet_transcr_reg_TetR-rel_C_sf"/>
</dbReference>
<evidence type="ECO:0000313" key="6">
    <source>
        <dbReference type="EMBL" id="QBE49145.1"/>
    </source>
</evidence>
<accession>A0A4P6KF99</accession>
<dbReference type="SUPFAM" id="SSF48498">
    <property type="entry name" value="Tetracyclin repressor-like, C-terminal domain"/>
    <property type="match status" value="1"/>
</dbReference>
<keyword evidence="2 4" id="KW-0238">DNA-binding</keyword>
<evidence type="ECO:0000256" key="4">
    <source>
        <dbReference type="PROSITE-ProRule" id="PRU00335"/>
    </source>
</evidence>
<dbReference type="KEGG" id="ltr:EVS81_10065"/>
<dbReference type="Pfam" id="PF02909">
    <property type="entry name" value="TetR_C_1"/>
    <property type="match status" value="1"/>
</dbReference>
<dbReference type="InterPro" id="IPR001647">
    <property type="entry name" value="HTH_TetR"/>
</dbReference>
<reference evidence="6 7" key="1">
    <citation type="submission" date="2019-02" db="EMBL/GenBank/DDBJ databases">
        <authorList>
            <person name="Sun L."/>
            <person name="Pan D."/>
            <person name="Wu X."/>
        </authorList>
    </citation>
    <scope>NUCLEOTIDE SEQUENCE [LARGE SCALE GENOMIC DNA]</scope>
    <source>
        <strain evidence="6 7">JW-1</strain>
    </source>
</reference>